<name>A0A101E0S0_ARCFL</name>
<dbReference type="EMBL" id="LGEX01000037">
    <property type="protein sequence ID" value="KUK06407.1"/>
    <property type="molecule type" value="Genomic_DNA"/>
</dbReference>
<gene>
    <name evidence="1" type="ORF">XD40_1896</name>
    <name evidence="2" type="ORF">XD48_1382</name>
</gene>
<dbReference type="Gene3D" id="3.40.50.300">
    <property type="entry name" value="P-loop containing nucleotide triphosphate hydrolases"/>
    <property type="match status" value="1"/>
</dbReference>
<dbReference type="SUPFAM" id="SSF52540">
    <property type="entry name" value="P-loop containing nucleoside triphosphate hydrolases"/>
    <property type="match status" value="1"/>
</dbReference>
<dbReference type="Proteomes" id="UP000054307">
    <property type="component" value="Unassembled WGS sequence"/>
</dbReference>
<accession>A0A101E0S0</accession>
<organism evidence="2 3">
    <name type="scientific">Archaeoglobus fulgidus</name>
    <dbReference type="NCBI Taxonomy" id="2234"/>
    <lineage>
        <taxon>Archaea</taxon>
        <taxon>Methanobacteriati</taxon>
        <taxon>Methanobacteriota</taxon>
        <taxon>Archaeoglobi</taxon>
        <taxon>Archaeoglobales</taxon>
        <taxon>Archaeoglobaceae</taxon>
        <taxon>Archaeoglobus</taxon>
    </lineage>
</organism>
<reference evidence="2" key="1">
    <citation type="journal article" date="2015" name="MBio">
        <title>Genome-resolved metagenomic analysis reveals roles for candidate phyla and other microbial community members in biogeochemical transformations in oil reservoirs.</title>
        <authorList>
            <person name="Hu P."/>
            <person name="Tom L."/>
            <person name="Singh A."/>
            <person name="Thomas B.C."/>
            <person name="Baker B.J."/>
            <person name="Piceno Y.M."/>
            <person name="Andersen G.L."/>
            <person name="Banfield J.F."/>
        </authorList>
    </citation>
    <scope>NUCLEOTIDE SEQUENCE [LARGE SCALE GENOMIC DNA]</scope>
    <source>
        <strain evidence="2">49_2300</strain>
        <strain evidence="1">49_95</strain>
    </source>
</reference>
<reference evidence="3 4" key="2">
    <citation type="journal article" date="2015" name="MBio">
        <title>Genome-Resolved Metagenomic Analysis Reveals Roles for Candidate Phyla and Other Microbial Community Members in Biogeochemical Transformations in Oil Reservoirs.</title>
        <authorList>
            <person name="Hu P."/>
            <person name="Tom L."/>
            <person name="Singh A."/>
            <person name="Thomas B.C."/>
            <person name="Baker B.J."/>
            <person name="Piceno Y.M."/>
            <person name="Andersen G.L."/>
            <person name="Banfield J.F."/>
        </authorList>
    </citation>
    <scope>NUCLEOTIDE SEQUENCE [LARGE SCALE GENOMIC DNA]</scope>
</reference>
<evidence type="ECO:0000313" key="4">
    <source>
        <dbReference type="Proteomes" id="UP000054307"/>
    </source>
</evidence>
<dbReference type="AlphaFoldDB" id="A0A101E0S0"/>
<dbReference type="InterPro" id="IPR027417">
    <property type="entry name" value="P-loop_NTPase"/>
</dbReference>
<dbReference type="PATRIC" id="fig|2234.6.peg.607"/>
<protein>
    <submittedName>
        <fullName evidence="2">ABC-type multidrug transport system, ATPase component</fullName>
    </submittedName>
</protein>
<comment type="caution">
    <text evidence="2">The sequence shown here is derived from an EMBL/GenBank/DDBJ whole genome shotgun (WGS) entry which is preliminary data.</text>
</comment>
<evidence type="ECO:0000313" key="3">
    <source>
        <dbReference type="Proteomes" id="UP000054015"/>
    </source>
</evidence>
<proteinExistence type="predicted"/>
<dbReference type="Proteomes" id="UP000054015">
    <property type="component" value="Unassembled WGS sequence"/>
</dbReference>
<evidence type="ECO:0000313" key="2">
    <source>
        <dbReference type="EMBL" id="KUK06407.1"/>
    </source>
</evidence>
<dbReference type="EMBL" id="LGEQ01000042">
    <property type="protein sequence ID" value="KUJ92928.1"/>
    <property type="molecule type" value="Genomic_DNA"/>
</dbReference>
<evidence type="ECO:0000313" key="1">
    <source>
        <dbReference type="EMBL" id="KUJ92928.1"/>
    </source>
</evidence>
<sequence>MISGGNSRKKKEIFYLTEKIDVPEQITTKDYVLVYGALYDLNKQRTLVRMMEALELFGLGSITDCKLSHLSQGQRRMVQLSVAYILQRKV</sequence>